<evidence type="ECO:0000313" key="2">
    <source>
        <dbReference type="EMBL" id="CAA9434933.1"/>
    </source>
</evidence>
<protein>
    <submittedName>
        <fullName evidence="2">Uncharacterized protein</fullName>
    </submittedName>
</protein>
<evidence type="ECO:0000256" key="1">
    <source>
        <dbReference type="SAM" id="MobiDB-lite"/>
    </source>
</evidence>
<feature type="compositionally biased region" description="Basic residues" evidence="1">
    <location>
        <begin position="1"/>
        <end position="12"/>
    </location>
</feature>
<gene>
    <name evidence="2" type="ORF">AVDCRST_MAG82-2394</name>
</gene>
<organism evidence="2">
    <name type="scientific">uncultured Rubrobacteraceae bacterium</name>
    <dbReference type="NCBI Taxonomy" id="349277"/>
    <lineage>
        <taxon>Bacteria</taxon>
        <taxon>Bacillati</taxon>
        <taxon>Actinomycetota</taxon>
        <taxon>Rubrobacteria</taxon>
        <taxon>Rubrobacterales</taxon>
        <taxon>Rubrobacteraceae</taxon>
        <taxon>environmental samples</taxon>
    </lineage>
</organism>
<dbReference type="EMBL" id="CADCVA010000311">
    <property type="protein sequence ID" value="CAA9434933.1"/>
    <property type="molecule type" value="Genomic_DNA"/>
</dbReference>
<feature type="region of interest" description="Disordered" evidence="1">
    <location>
        <begin position="1"/>
        <end position="70"/>
    </location>
</feature>
<feature type="compositionally biased region" description="Basic and acidic residues" evidence="1">
    <location>
        <begin position="13"/>
        <end position="26"/>
    </location>
</feature>
<reference evidence="2" key="1">
    <citation type="submission" date="2020-02" db="EMBL/GenBank/DDBJ databases">
        <authorList>
            <person name="Meier V. D."/>
        </authorList>
    </citation>
    <scope>NUCLEOTIDE SEQUENCE</scope>
    <source>
        <strain evidence="2">AVDCRST_MAG82</strain>
    </source>
</reference>
<accession>A0A6J4QE01</accession>
<feature type="compositionally biased region" description="Basic residues" evidence="1">
    <location>
        <begin position="61"/>
        <end position="70"/>
    </location>
</feature>
<feature type="non-terminal residue" evidence="2">
    <location>
        <position position="70"/>
    </location>
</feature>
<feature type="compositionally biased region" description="Gly residues" evidence="1">
    <location>
        <begin position="28"/>
        <end position="44"/>
    </location>
</feature>
<name>A0A6J4QE01_9ACTN</name>
<feature type="non-terminal residue" evidence="2">
    <location>
        <position position="1"/>
    </location>
</feature>
<dbReference type="AlphaFoldDB" id="A0A6J4QE01"/>
<proteinExistence type="predicted"/>
<sequence>DKSSYRGKLRRGPFHDFVREGREHQARAGGGGGTEPRLRIGGGVPPRPGYLLRRGCSGGARSRRRRDSSL</sequence>